<feature type="compositionally biased region" description="Basic and acidic residues" evidence="7">
    <location>
        <begin position="290"/>
        <end position="313"/>
    </location>
</feature>
<feature type="compositionally biased region" description="Basic and acidic residues" evidence="7">
    <location>
        <begin position="389"/>
        <end position="398"/>
    </location>
</feature>
<dbReference type="EMBL" id="NKCL01000048">
    <property type="protein sequence ID" value="RSL85889.1"/>
    <property type="molecule type" value="Genomic_DNA"/>
</dbReference>
<feature type="binding site" evidence="6">
    <location>
        <position position="672"/>
    </location>
    <ligand>
        <name>a divalent metal cation</name>
        <dbReference type="ChEBI" id="CHEBI:60240"/>
        <label>2</label>
        <note>catalytic</note>
    </ligand>
</feature>
<feature type="binding site" evidence="6">
    <location>
        <position position="680"/>
    </location>
    <ligand>
        <name>substrate</name>
    </ligand>
</feature>
<feature type="compositionally biased region" description="Polar residues" evidence="7">
    <location>
        <begin position="130"/>
        <end position="151"/>
    </location>
</feature>
<comment type="function">
    <text evidence="6">Cotranslationally removes the N-terminal methionine from nascent proteins. The N-terminal methionine is often cleaved when the second residue in the primary sequence is small and uncharged (Met-Ala-, Cys, Gly, Pro, Ser, Thr, or Val).</text>
</comment>
<evidence type="ECO:0000256" key="7">
    <source>
        <dbReference type="SAM" id="MobiDB-lite"/>
    </source>
</evidence>
<dbReference type="Proteomes" id="UP000287972">
    <property type="component" value="Unassembled WGS sequence"/>
</dbReference>
<feature type="region of interest" description="Disordered" evidence="7">
    <location>
        <begin position="364"/>
        <end position="460"/>
    </location>
</feature>
<dbReference type="PANTHER" id="PTHR45777">
    <property type="entry name" value="METHIONINE AMINOPEPTIDASE 2"/>
    <property type="match status" value="1"/>
</dbReference>
<feature type="region of interest" description="Disordered" evidence="7">
    <location>
        <begin position="108"/>
        <end position="151"/>
    </location>
</feature>
<feature type="region of interest" description="Disordered" evidence="7">
    <location>
        <begin position="182"/>
        <end position="223"/>
    </location>
</feature>
<feature type="compositionally biased region" description="Basic and acidic residues" evidence="7">
    <location>
        <begin position="201"/>
        <end position="223"/>
    </location>
</feature>
<feature type="compositionally biased region" description="Pro residues" evidence="7">
    <location>
        <begin position="61"/>
        <end position="71"/>
    </location>
</feature>
<protein>
    <recommendedName>
        <fullName evidence="6">Methionine aminopeptidase 2</fullName>
        <shortName evidence="6">MAP 2</shortName>
        <shortName evidence="6">MetAP 2</shortName>
        <ecNumber evidence="6">3.4.11.18</ecNumber>
    </recommendedName>
    <alternativeName>
        <fullName evidence="6">Peptidase M</fullName>
    </alternativeName>
</protein>
<dbReference type="InterPro" id="IPR050247">
    <property type="entry name" value="Met_Aminopeptidase_Type2"/>
</dbReference>
<name>A0A428S7M4_9HYPO</name>
<keyword evidence="10" id="KW-1185">Reference proteome</keyword>
<evidence type="ECO:0000259" key="8">
    <source>
        <dbReference type="Pfam" id="PF00557"/>
    </source>
</evidence>
<dbReference type="InterPro" id="IPR036005">
    <property type="entry name" value="Creatinase/aminopeptidase-like"/>
</dbReference>
<feature type="binding site" evidence="6">
    <location>
        <position position="603"/>
    </location>
    <ligand>
        <name>a divalent metal cation</name>
        <dbReference type="ChEBI" id="CHEBI:60240"/>
        <label>2</label>
        <note>catalytic</note>
    </ligand>
</feature>
<dbReference type="Gene3D" id="1.10.10.10">
    <property type="entry name" value="Winged helix-like DNA-binding domain superfamily/Winged helix DNA-binding domain"/>
    <property type="match status" value="1"/>
</dbReference>
<feature type="domain" description="Peptidase M24" evidence="8">
    <location>
        <begin position="503"/>
        <end position="725"/>
    </location>
</feature>
<comment type="subcellular location">
    <subcellularLocation>
        <location evidence="6">Cytoplasm</location>
    </subcellularLocation>
</comment>
<organism evidence="9 10">
    <name type="scientific">Fusarium floridanum</name>
    <dbReference type="NCBI Taxonomy" id="1325733"/>
    <lineage>
        <taxon>Eukaryota</taxon>
        <taxon>Fungi</taxon>
        <taxon>Dikarya</taxon>
        <taxon>Ascomycota</taxon>
        <taxon>Pezizomycotina</taxon>
        <taxon>Sordariomycetes</taxon>
        <taxon>Hypocreomycetidae</taxon>
        <taxon>Hypocreales</taxon>
        <taxon>Nectriaceae</taxon>
        <taxon>Fusarium</taxon>
        <taxon>Fusarium solani species complex</taxon>
    </lineage>
</organism>
<gene>
    <name evidence="9" type="ORF">CEP51_003096</name>
</gene>
<comment type="similarity">
    <text evidence="6">Belongs to the peptidase M24A family. Methionine aminopeptidase eukaryotic type 2 subfamily.</text>
</comment>
<dbReference type="Pfam" id="PF00557">
    <property type="entry name" value="Peptidase_M24"/>
    <property type="match status" value="1"/>
</dbReference>
<feature type="binding site" evidence="6">
    <location>
        <position position="603"/>
    </location>
    <ligand>
        <name>a divalent metal cation</name>
        <dbReference type="ChEBI" id="CHEBI:60240"/>
        <label>1</label>
    </ligand>
</feature>
<evidence type="ECO:0000313" key="10">
    <source>
        <dbReference type="Proteomes" id="UP000287972"/>
    </source>
</evidence>
<evidence type="ECO:0000256" key="2">
    <source>
        <dbReference type="ARBA" id="ARBA00022490"/>
    </source>
</evidence>
<keyword evidence="1 6" id="KW-0031">Aminopeptidase</keyword>
<keyword evidence="4 6" id="KW-0479">Metal-binding</keyword>
<feature type="region of interest" description="Disordered" evidence="7">
    <location>
        <begin position="290"/>
        <end position="325"/>
    </location>
</feature>
<feature type="binding site" evidence="6">
    <location>
        <position position="801"/>
    </location>
    <ligand>
        <name>a divalent metal cation</name>
        <dbReference type="ChEBI" id="CHEBI:60240"/>
        <label>1</label>
    </ligand>
</feature>
<dbReference type="InterPro" id="IPR036390">
    <property type="entry name" value="WH_DNA-bd_sf"/>
</dbReference>
<dbReference type="SUPFAM" id="SSF46785">
    <property type="entry name" value="Winged helix' DNA-binding domain"/>
    <property type="match status" value="1"/>
</dbReference>
<dbReference type="InterPro" id="IPR000994">
    <property type="entry name" value="Pept_M24"/>
</dbReference>
<feature type="compositionally biased region" description="Basic residues" evidence="7">
    <location>
        <begin position="429"/>
        <end position="446"/>
    </location>
</feature>
<dbReference type="HAMAP" id="MF_03175">
    <property type="entry name" value="MetAP_2_euk"/>
    <property type="match status" value="1"/>
</dbReference>
<dbReference type="PROSITE" id="PS01202">
    <property type="entry name" value="MAP_2"/>
    <property type="match status" value="1"/>
</dbReference>
<dbReference type="AlphaFoldDB" id="A0A428S7M4"/>
<evidence type="ECO:0000256" key="5">
    <source>
        <dbReference type="ARBA" id="ARBA00022801"/>
    </source>
</evidence>
<dbReference type="PANTHER" id="PTHR45777:SF1">
    <property type="entry name" value="METHIONINE AMINOPEPTIDASE 2-2"/>
    <property type="match status" value="1"/>
</dbReference>
<feature type="binding site" evidence="6">
    <location>
        <position position="801"/>
    </location>
    <ligand>
        <name>a divalent metal cation</name>
        <dbReference type="ChEBI" id="CHEBI:60240"/>
        <label>2</label>
        <note>catalytic</note>
    </ligand>
</feature>
<evidence type="ECO:0000313" key="9">
    <source>
        <dbReference type="EMBL" id="RSL85889.1"/>
    </source>
</evidence>
<dbReference type="GO" id="GO:0004239">
    <property type="term" value="F:initiator methionyl aminopeptidase activity"/>
    <property type="evidence" value="ECO:0007669"/>
    <property type="project" value="UniProtKB-UniRule"/>
</dbReference>
<comment type="catalytic activity">
    <reaction evidence="6">
        <text>Release of N-terminal amino acids, preferentially methionine, from peptides and arylamides.</text>
        <dbReference type="EC" id="3.4.11.18"/>
    </reaction>
</comment>
<reference evidence="9 10" key="1">
    <citation type="submission" date="2017-06" db="EMBL/GenBank/DDBJ databases">
        <title>Comparative genomic analysis of Ambrosia Fusariam Clade fungi.</title>
        <authorList>
            <person name="Stajich J.E."/>
            <person name="Carrillo J."/>
            <person name="Kijimoto T."/>
            <person name="Eskalen A."/>
            <person name="O'Donnell K."/>
            <person name="Kasson M."/>
        </authorList>
    </citation>
    <scope>NUCLEOTIDE SEQUENCE [LARGE SCALE GENOMIC DNA]</scope>
    <source>
        <strain evidence="9 10">NRRL62606</strain>
    </source>
</reference>
<dbReference type="NCBIfam" id="TIGR00501">
    <property type="entry name" value="met_pdase_II"/>
    <property type="match status" value="1"/>
</dbReference>
<keyword evidence="2 6" id="KW-0963">Cytoplasm</keyword>
<feature type="region of interest" description="Disordered" evidence="7">
    <location>
        <begin position="56"/>
        <end position="96"/>
    </location>
</feature>
<dbReference type="InterPro" id="IPR036388">
    <property type="entry name" value="WH-like_DNA-bd_sf"/>
</dbReference>
<dbReference type="Gene3D" id="3.90.230.10">
    <property type="entry name" value="Creatinase/methionine aminopeptidase superfamily"/>
    <property type="match status" value="1"/>
</dbReference>
<feature type="binding site" evidence="6">
    <location>
        <position position="705"/>
    </location>
    <ligand>
        <name>a divalent metal cation</name>
        <dbReference type="ChEBI" id="CHEBI:60240"/>
        <label>2</label>
        <note>catalytic</note>
    </ligand>
</feature>
<dbReference type="GO" id="GO:0046872">
    <property type="term" value="F:metal ion binding"/>
    <property type="evidence" value="ECO:0007669"/>
    <property type="project" value="UniProtKB-UniRule"/>
</dbReference>
<dbReference type="GO" id="GO:0005737">
    <property type="term" value="C:cytoplasm"/>
    <property type="evidence" value="ECO:0007669"/>
    <property type="project" value="UniProtKB-SubCell"/>
</dbReference>
<feature type="binding site" evidence="6">
    <location>
        <position position="571"/>
    </location>
    <ligand>
        <name>substrate</name>
    </ligand>
</feature>
<dbReference type="EC" id="3.4.11.18" evidence="6"/>
<dbReference type="CDD" id="cd01088">
    <property type="entry name" value="MetAP2"/>
    <property type="match status" value="1"/>
</dbReference>
<comment type="cofactor">
    <cofactor evidence="6">
        <name>Co(2+)</name>
        <dbReference type="ChEBI" id="CHEBI:48828"/>
    </cofactor>
    <cofactor evidence="6">
        <name>Zn(2+)</name>
        <dbReference type="ChEBI" id="CHEBI:29105"/>
    </cofactor>
    <cofactor evidence="6">
        <name>Mn(2+)</name>
        <dbReference type="ChEBI" id="CHEBI:29035"/>
    </cofactor>
    <cofactor evidence="6">
        <name>Fe(2+)</name>
        <dbReference type="ChEBI" id="CHEBI:29033"/>
    </cofactor>
    <text evidence="6">Binds 2 divalent metal cations per subunit. Has a high-affinity and a low affinity metal-binding site. The true nature of the physiological cofactor is under debate. The enzyme is active with cobalt, zinc, manganese or divalent iron ions. Most likely, methionine aminopeptidases function as mononuclear Fe(2+)-metalloproteases under physiological conditions, and the catalytically relevant metal-binding site has been assigned to the histidine-containing high-affinity site.</text>
</comment>
<sequence length="820" mass="91680">MCTTNIYTYVYPDGRTEQYSQPTLCANSRHGQVCASNYVFQHPSQLVNYTETAYPTMTQLPPTPQYSPVPSTPSYRSGDESDRSYGSSSSKKKRASGLYIDGHKVLDFHHKKERRPSSKHTDRIVLVDNPPTSRTPPQTWTAPHTAPASPNTNAYVFETRESTYGRPVIVDDRAKPERHIIEVVDNHRSSKHVRHASSSSRDSRHSDSEEARQIRREKKRREEANQRLALRIAEANAEIAGRPAVPAAPRPRRASTYKRPSGEVLDRDSELVEAVRRLNFEEERREEKARKLAKKEEKKEEEAQRKRLMERMQPKRRATVGPGSRRQRVLYDDGVYRWESSKQNLTKFIKSRLCVHVGMGAKISEDHPPQGNGGGPLSNDPCSAGGEPRGAHFSRDGDGNVGDKGGDDDDDDDEEGVVGALPLNDSSDKKKKKKRKPKKKKAKKATHQSSPPRVPLSELFTPGQYPTGEFLEYEDTNTSRTTAAELRALGRKQLEDPAFLDDYRRAAEVHRQVRQWAQESIKPGQTLRDIANGIEDGVRALLGNQGLEPGEGLKSGMGFPTGLCLNHETAHYTPNPGQKDVVLQYEDVMKVDFGVHINGWIVDSAFTMSFDPTYDNLLAAVKDATNSGIKASGIDVRICDVSAAIQEAMESYEVEIGGKTYPVKPVRNISAHNIQHYRIHGGKSIPFIKNSDQTKMEEGEVFAIETFGTTGRGRLYDDVGIYGYKLENGGPSPASLPFASAKKLHKVIKENFGNIVFCRRYLERLGQERYLAGLNCLVSNGLLEAYEPLADVKGSYSAQFEHTILLRESSKEILSRGSDY</sequence>
<feature type="compositionally biased region" description="Basic and acidic residues" evidence="7">
    <location>
        <begin position="108"/>
        <end position="125"/>
    </location>
</feature>
<comment type="caution">
    <text evidence="9">The sequence shown here is derived from an EMBL/GenBank/DDBJ whole genome shotgun (WGS) entry which is preliminary data.</text>
</comment>
<keyword evidence="5 6" id="KW-0378">Hydrolase</keyword>
<evidence type="ECO:0000256" key="4">
    <source>
        <dbReference type="ARBA" id="ARBA00022723"/>
    </source>
</evidence>
<accession>A0A428S7M4</accession>
<dbReference type="InterPro" id="IPR002468">
    <property type="entry name" value="Pept_M24A_MAP2"/>
</dbReference>
<dbReference type="InterPro" id="IPR018349">
    <property type="entry name" value="Pept_M24A_MAP2_BS"/>
</dbReference>
<feature type="compositionally biased region" description="Acidic residues" evidence="7">
    <location>
        <begin position="406"/>
        <end position="416"/>
    </location>
</feature>
<dbReference type="GO" id="GO:0070006">
    <property type="term" value="F:metalloaminopeptidase activity"/>
    <property type="evidence" value="ECO:0007669"/>
    <property type="project" value="UniProtKB-UniRule"/>
</dbReference>
<proteinExistence type="inferred from homology"/>
<dbReference type="GO" id="GO:0006508">
    <property type="term" value="P:proteolysis"/>
    <property type="evidence" value="ECO:0007669"/>
    <property type="project" value="UniProtKB-KW"/>
</dbReference>
<keyword evidence="3 6" id="KW-0645">Protease</keyword>
<evidence type="ECO:0000256" key="1">
    <source>
        <dbReference type="ARBA" id="ARBA00022438"/>
    </source>
</evidence>
<evidence type="ECO:0000256" key="3">
    <source>
        <dbReference type="ARBA" id="ARBA00022670"/>
    </source>
</evidence>
<evidence type="ECO:0000256" key="6">
    <source>
        <dbReference type="HAMAP-Rule" id="MF_03175"/>
    </source>
</evidence>
<feature type="binding site" evidence="6">
    <location>
        <position position="592"/>
    </location>
    <ligand>
        <name>a divalent metal cation</name>
        <dbReference type="ChEBI" id="CHEBI:60240"/>
        <label>1</label>
    </ligand>
</feature>
<dbReference type="SUPFAM" id="SSF55920">
    <property type="entry name" value="Creatinase/aminopeptidase"/>
    <property type="match status" value="1"/>
</dbReference>